<evidence type="ECO:0000313" key="1">
    <source>
        <dbReference type="EMBL" id="KAH6636111.1"/>
    </source>
</evidence>
<organism evidence="1 2">
    <name type="scientific">Chaetomium tenue</name>
    <dbReference type="NCBI Taxonomy" id="1854479"/>
    <lineage>
        <taxon>Eukaryota</taxon>
        <taxon>Fungi</taxon>
        <taxon>Dikarya</taxon>
        <taxon>Ascomycota</taxon>
        <taxon>Pezizomycotina</taxon>
        <taxon>Sordariomycetes</taxon>
        <taxon>Sordariomycetidae</taxon>
        <taxon>Sordariales</taxon>
        <taxon>Chaetomiaceae</taxon>
        <taxon>Chaetomium</taxon>
    </lineage>
</organism>
<keyword evidence="2" id="KW-1185">Reference proteome</keyword>
<proteinExistence type="predicted"/>
<dbReference type="Proteomes" id="UP000724584">
    <property type="component" value="Unassembled WGS sequence"/>
</dbReference>
<gene>
    <name evidence="1" type="ORF">F5144DRAFT_166344</name>
</gene>
<accession>A0ACB7PGF2</accession>
<sequence length="95" mass="10467">MLEMPEMLCARRKRLGDGYGVTKTISFTAKLVSAVARLAESSQSLMASTLWKRGEIGMVGTEKADLGRYFTFSGIPVRNTVVDRVRASKQEPKPS</sequence>
<comment type="caution">
    <text evidence="1">The sequence shown here is derived from an EMBL/GenBank/DDBJ whole genome shotgun (WGS) entry which is preliminary data.</text>
</comment>
<dbReference type="EMBL" id="JAGIZQ010000003">
    <property type="protein sequence ID" value="KAH6636111.1"/>
    <property type="molecule type" value="Genomic_DNA"/>
</dbReference>
<protein>
    <submittedName>
        <fullName evidence="1">Uncharacterized protein</fullName>
    </submittedName>
</protein>
<evidence type="ECO:0000313" key="2">
    <source>
        <dbReference type="Proteomes" id="UP000724584"/>
    </source>
</evidence>
<reference evidence="1 2" key="1">
    <citation type="journal article" date="2021" name="Nat. Commun.">
        <title>Genetic determinants of endophytism in the Arabidopsis root mycobiome.</title>
        <authorList>
            <person name="Mesny F."/>
            <person name="Miyauchi S."/>
            <person name="Thiergart T."/>
            <person name="Pickel B."/>
            <person name="Atanasova L."/>
            <person name="Karlsson M."/>
            <person name="Huettel B."/>
            <person name="Barry K.W."/>
            <person name="Haridas S."/>
            <person name="Chen C."/>
            <person name="Bauer D."/>
            <person name="Andreopoulos W."/>
            <person name="Pangilinan J."/>
            <person name="LaButti K."/>
            <person name="Riley R."/>
            <person name="Lipzen A."/>
            <person name="Clum A."/>
            <person name="Drula E."/>
            <person name="Henrissat B."/>
            <person name="Kohler A."/>
            <person name="Grigoriev I.V."/>
            <person name="Martin F.M."/>
            <person name="Hacquard S."/>
        </authorList>
    </citation>
    <scope>NUCLEOTIDE SEQUENCE [LARGE SCALE GENOMIC DNA]</scope>
    <source>
        <strain evidence="1 2">MPI-SDFR-AT-0079</strain>
    </source>
</reference>
<name>A0ACB7PGF2_9PEZI</name>